<keyword evidence="1" id="KW-0723">Serine/threonine-protein kinase</keyword>
<dbReference type="GO" id="GO:0005524">
    <property type="term" value="F:ATP binding"/>
    <property type="evidence" value="ECO:0007669"/>
    <property type="project" value="UniProtKB-KW"/>
</dbReference>
<gene>
    <name evidence="3" type="ORF">GCM10007964_00050</name>
</gene>
<feature type="domain" description="Histidine kinase/HSP90-like ATPase" evidence="2">
    <location>
        <begin position="15"/>
        <end position="123"/>
    </location>
</feature>
<dbReference type="Pfam" id="PF13581">
    <property type="entry name" value="HATPase_c_2"/>
    <property type="match status" value="1"/>
</dbReference>
<keyword evidence="4" id="KW-1185">Reference proteome</keyword>
<evidence type="ECO:0000259" key="2">
    <source>
        <dbReference type="Pfam" id="PF13581"/>
    </source>
</evidence>
<dbReference type="PANTHER" id="PTHR35526:SF3">
    <property type="entry name" value="ANTI-SIGMA-F FACTOR RSBW"/>
    <property type="match status" value="1"/>
</dbReference>
<dbReference type="InterPro" id="IPR003594">
    <property type="entry name" value="HATPase_dom"/>
</dbReference>
<sequence length="128" mass="14028">MNDLKEEHWHDPDGDPSALGTVRDLIRTSLAEWGLGDLADDVTLAIDELCTNAIIHGKPPIDVVLRVNGNCLAGEVTDQAPLFIPPPRVSDESLNGRGLHIVDELVDKWGIDPTESGGKVVWTMWLNR</sequence>
<dbReference type="InterPro" id="IPR050267">
    <property type="entry name" value="Anti-sigma-factor_SerPK"/>
</dbReference>
<keyword evidence="3" id="KW-0547">Nucleotide-binding</keyword>
<evidence type="ECO:0000313" key="3">
    <source>
        <dbReference type="EMBL" id="GGK60964.1"/>
    </source>
</evidence>
<evidence type="ECO:0000256" key="1">
    <source>
        <dbReference type="ARBA" id="ARBA00022527"/>
    </source>
</evidence>
<dbReference type="AlphaFoldDB" id="A0A917QNI5"/>
<organism evidence="3 4">
    <name type="scientific">Sphaerisporangium melleum</name>
    <dbReference type="NCBI Taxonomy" id="321316"/>
    <lineage>
        <taxon>Bacteria</taxon>
        <taxon>Bacillati</taxon>
        <taxon>Actinomycetota</taxon>
        <taxon>Actinomycetes</taxon>
        <taxon>Streptosporangiales</taxon>
        <taxon>Streptosporangiaceae</taxon>
        <taxon>Sphaerisporangium</taxon>
    </lineage>
</organism>
<dbReference type="SUPFAM" id="SSF55874">
    <property type="entry name" value="ATPase domain of HSP90 chaperone/DNA topoisomerase II/histidine kinase"/>
    <property type="match status" value="1"/>
</dbReference>
<accession>A0A917QNI5</accession>
<reference evidence="3" key="1">
    <citation type="journal article" date="2014" name="Int. J. Syst. Evol. Microbiol.">
        <title>Complete genome sequence of Corynebacterium casei LMG S-19264T (=DSM 44701T), isolated from a smear-ripened cheese.</title>
        <authorList>
            <consortium name="US DOE Joint Genome Institute (JGI-PGF)"/>
            <person name="Walter F."/>
            <person name="Albersmeier A."/>
            <person name="Kalinowski J."/>
            <person name="Ruckert C."/>
        </authorList>
    </citation>
    <scope>NUCLEOTIDE SEQUENCE</scope>
    <source>
        <strain evidence="3">JCM 13064</strain>
    </source>
</reference>
<reference evidence="3" key="2">
    <citation type="submission" date="2020-09" db="EMBL/GenBank/DDBJ databases">
        <authorList>
            <person name="Sun Q."/>
            <person name="Ohkuma M."/>
        </authorList>
    </citation>
    <scope>NUCLEOTIDE SEQUENCE</scope>
    <source>
        <strain evidence="3">JCM 13064</strain>
    </source>
</reference>
<dbReference type="EMBL" id="BMNT01000001">
    <property type="protein sequence ID" value="GGK60964.1"/>
    <property type="molecule type" value="Genomic_DNA"/>
</dbReference>
<keyword evidence="1" id="KW-0418">Kinase</keyword>
<keyword evidence="3" id="KW-0067">ATP-binding</keyword>
<dbReference type="GO" id="GO:0004674">
    <property type="term" value="F:protein serine/threonine kinase activity"/>
    <property type="evidence" value="ECO:0007669"/>
    <property type="project" value="UniProtKB-KW"/>
</dbReference>
<keyword evidence="1" id="KW-0808">Transferase</keyword>
<name>A0A917QNI5_9ACTN</name>
<comment type="caution">
    <text evidence="3">The sequence shown here is derived from an EMBL/GenBank/DDBJ whole genome shotgun (WGS) entry which is preliminary data.</text>
</comment>
<dbReference type="RefSeq" id="WP_189160817.1">
    <property type="nucleotide sequence ID" value="NZ_BMNT01000001.1"/>
</dbReference>
<dbReference type="PANTHER" id="PTHR35526">
    <property type="entry name" value="ANTI-SIGMA-F FACTOR RSBW-RELATED"/>
    <property type="match status" value="1"/>
</dbReference>
<protein>
    <submittedName>
        <fullName evidence="3">ATP-binding protein</fullName>
    </submittedName>
</protein>
<dbReference type="Gene3D" id="3.30.565.10">
    <property type="entry name" value="Histidine kinase-like ATPase, C-terminal domain"/>
    <property type="match status" value="1"/>
</dbReference>
<dbReference type="Proteomes" id="UP000645217">
    <property type="component" value="Unassembled WGS sequence"/>
</dbReference>
<dbReference type="InterPro" id="IPR036890">
    <property type="entry name" value="HATPase_C_sf"/>
</dbReference>
<evidence type="ECO:0000313" key="4">
    <source>
        <dbReference type="Proteomes" id="UP000645217"/>
    </source>
</evidence>
<dbReference type="CDD" id="cd16936">
    <property type="entry name" value="HATPase_RsbW-like"/>
    <property type="match status" value="1"/>
</dbReference>
<proteinExistence type="predicted"/>